<evidence type="ECO:0000313" key="4">
    <source>
        <dbReference type="Proteomes" id="UP000755104"/>
    </source>
</evidence>
<evidence type="ECO:0000313" key="3">
    <source>
        <dbReference type="EMBL" id="MBX7481078.1"/>
    </source>
</evidence>
<dbReference type="Proteomes" id="UP000755104">
    <property type="component" value="Unassembled WGS sequence"/>
</dbReference>
<keyword evidence="1" id="KW-0812">Transmembrane</keyword>
<reference evidence="3 4" key="1">
    <citation type="submission" date="2021-08" db="EMBL/GenBank/DDBJ databases">
        <title>Comparative Genomics Analysis of the Genus Qipengyuania Reveals Extensive Genetic Diversity and Metabolic Versatility, Including the Description of Fifteen Novel Species.</title>
        <authorList>
            <person name="Liu Y."/>
        </authorList>
    </citation>
    <scope>NUCLEOTIDE SEQUENCE [LARGE SCALE GENOMIC DNA]</scope>
    <source>
        <strain evidence="3 4">6D47A</strain>
    </source>
</reference>
<feature type="transmembrane region" description="Helical" evidence="1">
    <location>
        <begin position="21"/>
        <end position="42"/>
    </location>
</feature>
<dbReference type="InterPro" id="IPR012495">
    <property type="entry name" value="TadE-like_dom"/>
</dbReference>
<protein>
    <submittedName>
        <fullName evidence="3">Pilus assembly protein</fullName>
    </submittedName>
</protein>
<organism evidence="3 4">
    <name type="scientific">Qipengyuania qiaonensis</name>
    <dbReference type="NCBI Taxonomy" id="2867240"/>
    <lineage>
        <taxon>Bacteria</taxon>
        <taxon>Pseudomonadati</taxon>
        <taxon>Pseudomonadota</taxon>
        <taxon>Alphaproteobacteria</taxon>
        <taxon>Sphingomonadales</taxon>
        <taxon>Erythrobacteraceae</taxon>
        <taxon>Qipengyuania</taxon>
    </lineage>
</organism>
<evidence type="ECO:0000256" key="1">
    <source>
        <dbReference type="SAM" id="Phobius"/>
    </source>
</evidence>
<keyword evidence="1" id="KW-1133">Transmembrane helix</keyword>
<evidence type="ECO:0000259" key="2">
    <source>
        <dbReference type="Pfam" id="PF07811"/>
    </source>
</evidence>
<proteinExistence type="predicted"/>
<gene>
    <name evidence="3" type="ORF">K3174_00935</name>
</gene>
<dbReference type="Pfam" id="PF07811">
    <property type="entry name" value="TadE"/>
    <property type="match status" value="1"/>
</dbReference>
<feature type="domain" description="TadE-like" evidence="2">
    <location>
        <begin position="21"/>
        <end position="58"/>
    </location>
</feature>
<comment type="caution">
    <text evidence="3">The sequence shown here is derived from an EMBL/GenBank/DDBJ whole genome shotgun (WGS) entry which is preliminary data.</text>
</comment>
<sequence>MLRKSLSPRRFLRRLRMSEQGIALTEFAFVLPIFIAMLFGGLELINLVMAHMRINQIAISVADNAGRVRTGIDESDIYEVFAGADQVGRGMDFATKGRVVLSSLQPNGQSDGKAGQMINWQRCYGSLSVTPRYGLQDKGKDDSSLAAGMGPDGGKIKAAEGTAVMFAEVSYRYTPIVLPGIVSGGLDLRYESAFNVRERTNQNITNAQGLTRNDC</sequence>
<name>A0ABS7J628_9SPHN</name>
<accession>A0ABS7J628</accession>
<keyword evidence="1" id="KW-0472">Membrane</keyword>
<keyword evidence="4" id="KW-1185">Reference proteome</keyword>
<dbReference type="EMBL" id="JAIGNO010000001">
    <property type="protein sequence ID" value="MBX7481078.1"/>
    <property type="molecule type" value="Genomic_DNA"/>
</dbReference>